<dbReference type="InterPro" id="IPR046521">
    <property type="entry name" value="DUF6698"/>
</dbReference>
<protein>
    <submittedName>
        <fullName evidence="2">Uncharacterized protein</fullName>
    </submittedName>
</protein>
<keyword evidence="3" id="KW-1185">Reference proteome</keyword>
<gene>
    <name evidence="2" type="ORF">PYCCODRAFT_1390008</name>
</gene>
<evidence type="ECO:0000313" key="2">
    <source>
        <dbReference type="EMBL" id="OSD02377.1"/>
    </source>
</evidence>
<dbReference type="Proteomes" id="UP000193067">
    <property type="component" value="Unassembled WGS sequence"/>
</dbReference>
<dbReference type="STRING" id="1353009.A0A1Y2IMP2"/>
<dbReference type="OrthoDB" id="2751948at2759"/>
<accession>A0A1Y2IMP2</accession>
<evidence type="ECO:0000313" key="3">
    <source>
        <dbReference type="Proteomes" id="UP000193067"/>
    </source>
</evidence>
<dbReference type="AlphaFoldDB" id="A0A1Y2IMP2"/>
<organism evidence="2 3">
    <name type="scientific">Trametes coccinea (strain BRFM310)</name>
    <name type="common">Pycnoporus coccineus</name>
    <dbReference type="NCBI Taxonomy" id="1353009"/>
    <lineage>
        <taxon>Eukaryota</taxon>
        <taxon>Fungi</taxon>
        <taxon>Dikarya</taxon>
        <taxon>Basidiomycota</taxon>
        <taxon>Agaricomycotina</taxon>
        <taxon>Agaricomycetes</taxon>
        <taxon>Polyporales</taxon>
        <taxon>Polyporaceae</taxon>
        <taxon>Trametes</taxon>
    </lineage>
</organism>
<dbReference type="Pfam" id="PF20414">
    <property type="entry name" value="DUF6698"/>
    <property type="match status" value="1"/>
</dbReference>
<feature type="compositionally biased region" description="Acidic residues" evidence="1">
    <location>
        <begin position="439"/>
        <end position="473"/>
    </location>
</feature>
<feature type="region of interest" description="Disordered" evidence="1">
    <location>
        <begin position="427"/>
        <end position="520"/>
    </location>
</feature>
<reference evidence="2 3" key="1">
    <citation type="journal article" date="2015" name="Biotechnol. Biofuels">
        <title>Enhanced degradation of softwood versus hardwood by the white-rot fungus Pycnoporus coccineus.</title>
        <authorList>
            <person name="Couturier M."/>
            <person name="Navarro D."/>
            <person name="Chevret D."/>
            <person name="Henrissat B."/>
            <person name="Piumi F."/>
            <person name="Ruiz-Duenas F.J."/>
            <person name="Martinez A.T."/>
            <person name="Grigoriev I.V."/>
            <person name="Riley R."/>
            <person name="Lipzen A."/>
            <person name="Berrin J.G."/>
            <person name="Master E.R."/>
            <person name="Rosso M.N."/>
        </authorList>
    </citation>
    <scope>NUCLEOTIDE SEQUENCE [LARGE SCALE GENOMIC DNA]</scope>
    <source>
        <strain evidence="2 3">BRFM310</strain>
    </source>
</reference>
<evidence type="ECO:0000256" key="1">
    <source>
        <dbReference type="SAM" id="MobiDB-lite"/>
    </source>
</evidence>
<sequence>MPRASPVSSSPFSRLQSLSPSLSPPPPRTSGKSSQHIKLASVKQKKGKATEIQDDDEDNVAPLKKKQKTTHICTTETQETPEIIRRYEILLTSTKQMTRISNGVEYLYQAARTLPRHVGTCVNYAYVLTEGLHRNGQWERDEIEQQVPTWDPWWEVFVYFDIICKQFPGLHDHMRDLRERPELVGQLARWMNSVAGKARGDDISRLKDKIISLAKLADTSGLEAKTSRGFKHPETGRMLCPIKLLDDFDANPEKFCRMVRDRKEGHPRVGGGDYPLFMYDMKAYVPGKLKPGFLKSKFLVDCAKVVFTGPSSTSAPDSELTGRSKGKPPICRTLNMTSINFISIVYIAILARFCLNSQSEWQERDIDFSSEEFMCNVMTISMRSDKWHDELCEWYTRQLFQQVCEDEGVDDSVPSAHELLLAEIAQEQEEEAREASIVEAEEDEGDEDQEEDEGGDEDAEGVNDDEENGEPEEQPAASAVEAPRHGSPQARRKQEPKGAALDVARKATNKGKRVNRDGSV</sequence>
<dbReference type="EMBL" id="KZ084105">
    <property type="protein sequence ID" value="OSD02377.1"/>
    <property type="molecule type" value="Genomic_DNA"/>
</dbReference>
<feature type="compositionally biased region" description="Low complexity" evidence="1">
    <location>
        <begin position="1"/>
        <end position="21"/>
    </location>
</feature>
<name>A0A1Y2IMP2_TRAC3</name>
<feature type="region of interest" description="Disordered" evidence="1">
    <location>
        <begin position="1"/>
        <end position="60"/>
    </location>
</feature>
<proteinExistence type="predicted"/>